<accession>A0A3B3DXM3</accession>
<dbReference type="Pfam" id="PF00643">
    <property type="entry name" value="zf-B_box"/>
    <property type="match status" value="1"/>
</dbReference>
<dbReference type="CDD" id="cd13733">
    <property type="entry name" value="SPRY_PRY_C-I_1"/>
    <property type="match status" value="1"/>
</dbReference>
<dbReference type="SMART" id="SM00184">
    <property type="entry name" value="RING"/>
    <property type="match status" value="1"/>
</dbReference>
<evidence type="ECO:0000256" key="6">
    <source>
        <dbReference type="PROSITE-ProRule" id="PRU00024"/>
    </source>
</evidence>
<dbReference type="Gene3D" id="3.30.40.10">
    <property type="entry name" value="Zinc/RING finger domain, C3HC4 (zinc finger)"/>
    <property type="match status" value="1"/>
</dbReference>
<evidence type="ECO:0000259" key="8">
    <source>
        <dbReference type="PROSITE" id="PS50089"/>
    </source>
</evidence>
<dbReference type="Gene3D" id="4.10.830.40">
    <property type="match status" value="1"/>
</dbReference>
<dbReference type="OrthoDB" id="6270329at2759"/>
<protein>
    <submittedName>
        <fullName evidence="11">E3 ubiquitin-protein ligase TRIM39-like</fullName>
    </submittedName>
</protein>
<keyword evidence="12" id="KW-1185">Reference proteome</keyword>
<reference evidence="11" key="2">
    <citation type="submission" date="2025-09" db="UniProtKB">
        <authorList>
            <consortium name="Ensembl"/>
        </authorList>
    </citation>
    <scope>IDENTIFICATION</scope>
</reference>
<dbReference type="SMART" id="SM00449">
    <property type="entry name" value="SPRY"/>
    <property type="match status" value="1"/>
</dbReference>
<evidence type="ECO:0000313" key="11">
    <source>
        <dbReference type="Ensembl" id="ENSOMEP00000034070.1"/>
    </source>
</evidence>
<evidence type="ECO:0000256" key="2">
    <source>
        <dbReference type="ARBA" id="ARBA00022723"/>
    </source>
</evidence>
<keyword evidence="7" id="KW-0175">Coiled coil</keyword>
<evidence type="ECO:0000256" key="1">
    <source>
        <dbReference type="ARBA" id="ARBA00022588"/>
    </source>
</evidence>
<dbReference type="PROSITE" id="PS50089">
    <property type="entry name" value="ZF_RING_2"/>
    <property type="match status" value="1"/>
</dbReference>
<dbReference type="SUPFAM" id="SSF57850">
    <property type="entry name" value="RING/U-box"/>
    <property type="match status" value="1"/>
</dbReference>
<dbReference type="GeneTree" id="ENSGT01040000240400"/>
<dbReference type="Gene3D" id="2.60.120.920">
    <property type="match status" value="1"/>
</dbReference>
<dbReference type="SMART" id="SM00589">
    <property type="entry name" value="PRY"/>
    <property type="match status" value="1"/>
</dbReference>
<dbReference type="GO" id="GO:0045087">
    <property type="term" value="P:innate immune response"/>
    <property type="evidence" value="ECO:0007669"/>
    <property type="project" value="UniProtKB-KW"/>
</dbReference>
<dbReference type="PROSITE" id="PS00518">
    <property type="entry name" value="ZF_RING_1"/>
    <property type="match status" value="1"/>
</dbReference>
<feature type="domain" description="RING-type" evidence="8">
    <location>
        <begin position="12"/>
        <end position="52"/>
    </location>
</feature>
<dbReference type="SUPFAM" id="SSF57845">
    <property type="entry name" value="B-box zinc-binding domain"/>
    <property type="match status" value="1"/>
</dbReference>
<keyword evidence="1" id="KW-0399">Innate immunity</keyword>
<dbReference type="SMART" id="SM00336">
    <property type="entry name" value="BBOX"/>
    <property type="match status" value="1"/>
</dbReference>
<evidence type="ECO:0000256" key="4">
    <source>
        <dbReference type="ARBA" id="ARBA00022833"/>
    </source>
</evidence>
<evidence type="ECO:0000313" key="12">
    <source>
        <dbReference type="Proteomes" id="UP000261560"/>
    </source>
</evidence>
<dbReference type="PANTHER" id="PTHR25465">
    <property type="entry name" value="B-BOX DOMAIN CONTAINING"/>
    <property type="match status" value="1"/>
</dbReference>
<keyword evidence="5" id="KW-0391">Immunity</keyword>
<dbReference type="InterPro" id="IPR013083">
    <property type="entry name" value="Znf_RING/FYVE/PHD"/>
</dbReference>
<dbReference type="PaxDb" id="30732-ENSOMEP00000034070"/>
<dbReference type="InterPro" id="IPR000315">
    <property type="entry name" value="Znf_B-box"/>
</dbReference>
<dbReference type="RefSeq" id="XP_024144643.1">
    <property type="nucleotide sequence ID" value="XM_024288875.2"/>
</dbReference>
<keyword evidence="2" id="KW-0479">Metal-binding</keyword>
<evidence type="ECO:0000259" key="10">
    <source>
        <dbReference type="PROSITE" id="PS50188"/>
    </source>
</evidence>
<dbReference type="AlphaFoldDB" id="A0A3B3DXM3"/>
<feature type="domain" description="B box-type" evidence="9">
    <location>
        <begin position="145"/>
        <end position="185"/>
    </location>
</feature>
<dbReference type="Proteomes" id="UP000261560">
    <property type="component" value="Unplaced"/>
</dbReference>
<dbReference type="InterPro" id="IPR017907">
    <property type="entry name" value="Znf_RING_CS"/>
</dbReference>
<dbReference type="SUPFAM" id="SSF49899">
    <property type="entry name" value="Concanavalin A-like lectins/glucanases"/>
    <property type="match status" value="1"/>
</dbReference>
<dbReference type="Pfam" id="PF25600">
    <property type="entry name" value="TRIM_CC"/>
    <property type="match status" value="1"/>
</dbReference>
<dbReference type="InterPro" id="IPR006574">
    <property type="entry name" value="PRY"/>
</dbReference>
<proteinExistence type="predicted"/>
<sequence>MSAPQVEDQFLCSICLDVFSDPVSTPCGHNFCKNCITQHWDVNIPCECPLCKETYLTRPQLKVNTLLSQMVSQFWLEVQQKANRSSEQQVRKSGEVPCDICTGTRLKALKSCLVCLVSYCETHLEPHRTVSRLQKHQLIEPSENLEDRICTNHEKPLELFCKTDQTYLCTLCAVLDHKPHEIVPLKEEFETKKAELVKTEAETQRMLQTREMKLQEIKEAQKLNDETADQETALGVEIFTALKESVEKTLSDLVKEIKDKQNATKEKAEDLVKGLELEISDLKKKSSVMKPLLESEDRLDFLQKFSALKASPPTKDWSVVPSYEGAALRAVTQLQKTIMEMIEKFLTEAKLKEAKKFAVDVTLDPQTANAFLVLSSDRKRVHSVQKKVDAPDDPKRFSHIFAVLGEQSFSSGKFYFEVEVKGKQFWGLGVAEESAERIGRISLNPDNDFWTICLRNGKKLKANESHPVDLNQSVPEKVGVFVDFDEGSVAFYDVDTPAPIYTFTNNYFFKLRPFLSPFPIYGFLNHEPLIICPVNQTA</sequence>
<evidence type="ECO:0000256" key="5">
    <source>
        <dbReference type="ARBA" id="ARBA00022859"/>
    </source>
</evidence>
<evidence type="ECO:0000259" key="9">
    <source>
        <dbReference type="PROSITE" id="PS50119"/>
    </source>
</evidence>
<dbReference type="InterPro" id="IPR043136">
    <property type="entry name" value="B30.2/SPRY_sf"/>
</dbReference>
<dbReference type="PROSITE" id="PS50188">
    <property type="entry name" value="B302_SPRY"/>
    <property type="match status" value="1"/>
</dbReference>
<reference evidence="11" key="1">
    <citation type="submission" date="2025-08" db="UniProtKB">
        <authorList>
            <consortium name="Ensembl"/>
        </authorList>
    </citation>
    <scope>IDENTIFICATION</scope>
</reference>
<dbReference type="GeneID" id="112156637"/>
<organism evidence="11 12">
    <name type="scientific">Oryzias melastigma</name>
    <name type="common">Marine medaka</name>
    <dbReference type="NCBI Taxonomy" id="30732"/>
    <lineage>
        <taxon>Eukaryota</taxon>
        <taxon>Metazoa</taxon>
        <taxon>Chordata</taxon>
        <taxon>Craniata</taxon>
        <taxon>Vertebrata</taxon>
        <taxon>Euteleostomi</taxon>
        <taxon>Actinopterygii</taxon>
        <taxon>Neopterygii</taxon>
        <taxon>Teleostei</taxon>
        <taxon>Neoteleostei</taxon>
        <taxon>Acanthomorphata</taxon>
        <taxon>Ovalentaria</taxon>
        <taxon>Atherinomorphae</taxon>
        <taxon>Beloniformes</taxon>
        <taxon>Adrianichthyidae</taxon>
        <taxon>Oryziinae</taxon>
        <taxon>Oryzias</taxon>
    </lineage>
</organism>
<dbReference type="InterPro" id="IPR058030">
    <property type="entry name" value="TRIM8/14/16/25/29/45/65_CC"/>
</dbReference>
<dbReference type="Gene3D" id="3.30.160.60">
    <property type="entry name" value="Classic Zinc Finger"/>
    <property type="match status" value="1"/>
</dbReference>
<dbReference type="InterPro" id="IPR001870">
    <property type="entry name" value="B30.2/SPRY"/>
</dbReference>
<feature type="domain" description="B30.2/SPRY" evidence="10">
    <location>
        <begin position="341"/>
        <end position="538"/>
    </location>
</feature>
<keyword evidence="3 6" id="KW-0863">Zinc-finger</keyword>
<dbReference type="PRINTS" id="PR01407">
    <property type="entry name" value="BUTYPHLNCDUF"/>
</dbReference>
<dbReference type="PROSITE" id="PS50119">
    <property type="entry name" value="ZF_BBOX"/>
    <property type="match status" value="1"/>
</dbReference>
<feature type="coiled-coil region" evidence="7">
    <location>
        <begin position="210"/>
        <end position="285"/>
    </location>
</feature>
<dbReference type="InterPro" id="IPR051051">
    <property type="entry name" value="E3_ubiq-ligase_TRIM/RNF"/>
</dbReference>
<dbReference type="InterPro" id="IPR003879">
    <property type="entry name" value="Butyrophylin_SPRY"/>
</dbReference>
<dbReference type="STRING" id="30732.ENSOMEP00000034070"/>
<dbReference type="Pfam" id="PF13445">
    <property type="entry name" value="zf-RING_UBOX"/>
    <property type="match status" value="1"/>
</dbReference>
<dbReference type="CDD" id="cd19769">
    <property type="entry name" value="Bbox2_TRIM16-like"/>
    <property type="match status" value="1"/>
</dbReference>
<dbReference type="InterPro" id="IPR013320">
    <property type="entry name" value="ConA-like_dom_sf"/>
</dbReference>
<dbReference type="InterPro" id="IPR001841">
    <property type="entry name" value="Znf_RING"/>
</dbReference>
<dbReference type="Pfam" id="PF00622">
    <property type="entry name" value="SPRY"/>
    <property type="match status" value="1"/>
</dbReference>
<dbReference type="PANTHER" id="PTHR25465:SF32">
    <property type="entry name" value="BLOODTHIRSTY-RELATED GENE FAMILY, MEMBER 16 ISOFORM X1-RELATED"/>
    <property type="match status" value="1"/>
</dbReference>
<dbReference type="GO" id="GO:0008270">
    <property type="term" value="F:zinc ion binding"/>
    <property type="evidence" value="ECO:0007669"/>
    <property type="project" value="UniProtKB-KW"/>
</dbReference>
<evidence type="ECO:0000256" key="3">
    <source>
        <dbReference type="ARBA" id="ARBA00022771"/>
    </source>
</evidence>
<dbReference type="InterPro" id="IPR027370">
    <property type="entry name" value="Znf-RING_euk"/>
</dbReference>
<dbReference type="Ensembl" id="ENSOMET00000027741.1">
    <property type="protein sequence ID" value="ENSOMEP00000034070.1"/>
    <property type="gene ID" value="ENSOMEG00000020445.1"/>
</dbReference>
<name>A0A3B3DXM3_ORYME</name>
<dbReference type="FunFam" id="2.60.120.920:FF:000004">
    <property type="entry name" value="Butyrophilin subfamily 1 member A1"/>
    <property type="match status" value="1"/>
</dbReference>
<dbReference type="InterPro" id="IPR003877">
    <property type="entry name" value="SPRY_dom"/>
</dbReference>
<dbReference type="OMA" id="RICTNHE"/>
<keyword evidence="4" id="KW-0862">Zinc</keyword>
<dbReference type="GO" id="GO:0005737">
    <property type="term" value="C:cytoplasm"/>
    <property type="evidence" value="ECO:0007669"/>
    <property type="project" value="UniProtKB-ARBA"/>
</dbReference>
<dbReference type="Pfam" id="PF13765">
    <property type="entry name" value="PRY"/>
    <property type="match status" value="1"/>
</dbReference>
<dbReference type="KEGG" id="oml:112156637"/>
<evidence type="ECO:0000256" key="7">
    <source>
        <dbReference type="SAM" id="Coils"/>
    </source>
</evidence>